<dbReference type="InterPro" id="IPR001314">
    <property type="entry name" value="Peptidase_S1A"/>
</dbReference>
<protein>
    <submittedName>
        <fullName evidence="7">Peptidase S1 domain-containing protein</fullName>
    </submittedName>
</protein>
<dbReference type="InterPro" id="IPR043504">
    <property type="entry name" value="Peptidase_S1_PA_chymotrypsin"/>
</dbReference>
<dbReference type="PROSITE" id="PS00134">
    <property type="entry name" value="TRYPSIN_HIS"/>
    <property type="match status" value="1"/>
</dbReference>
<dbReference type="PRINTS" id="PR00722">
    <property type="entry name" value="CHYMOTRYPSIN"/>
</dbReference>
<feature type="chain" id="PRO_5028897055" evidence="4">
    <location>
        <begin position="20"/>
        <end position="302"/>
    </location>
</feature>
<reference evidence="7" key="2">
    <citation type="submission" date="2020-10" db="UniProtKB">
        <authorList>
            <consortium name="WormBaseParasite"/>
        </authorList>
    </citation>
    <scope>IDENTIFICATION</scope>
</reference>
<keyword evidence="3" id="KW-0720">Serine protease</keyword>
<dbReference type="CDD" id="cd00190">
    <property type="entry name" value="Tryp_SPc"/>
    <property type="match status" value="1"/>
</dbReference>
<keyword evidence="6" id="KW-1185">Reference proteome</keyword>
<dbReference type="PROSITE" id="PS51257">
    <property type="entry name" value="PROKAR_LIPOPROTEIN"/>
    <property type="match status" value="1"/>
</dbReference>
<dbReference type="Gene3D" id="2.40.10.10">
    <property type="entry name" value="Trypsin-like serine proteases"/>
    <property type="match status" value="1"/>
</dbReference>
<evidence type="ECO:0000259" key="5">
    <source>
        <dbReference type="PROSITE" id="PS50240"/>
    </source>
</evidence>
<dbReference type="PROSITE" id="PS00135">
    <property type="entry name" value="TRYPSIN_SER"/>
    <property type="match status" value="1"/>
</dbReference>
<accession>A0A7E4W705</accession>
<proteinExistence type="inferred from homology"/>
<evidence type="ECO:0000256" key="1">
    <source>
        <dbReference type="ARBA" id="ARBA00023157"/>
    </source>
</evidence>
<dbReference type="SMART" id="SM00020">
    <property type="entry name" value="Tryp_SPc"/>
    <property type="match status" value="1"/>
</dbReference>
<comment type="similarity">
    <text evidence="2">Belongs to the peptidase S1 family. CLIP subfamily.</text>
</comment>
<reference evidence="6" key="1">
    <citation type="journal article" date="2013" name="Genetics">
        <title>The draft genome and transcriptome of Panagrellus redivivus are shaped by the harsh demands of a free-living lifestyle.</title>
        <authorList>
            <person name="Srinivasan J."/>
            <person name="Dillman A.R."/>
            <person name="Macchietto M.G."/>
            <person name="Heikkinen L."/>
            <person name="Lakso M."/>
            <person name="Fracchia K.M."/>
            <person name="Antoshechkin I."/>
            <person name="Mortazavi A."/>
            <person name="Wong G."/>
            <person name="Sternberg P.W."/>
        </authorList>
    </citation>
    <scope>NUCLEOTIDE SEQUENCE [LARGE SCALE GENOMIC DNA]</scope>
    <source>
        <strain evidence="6">MT8872</strain>
    </source>
</reference>
<dbReference type="PANTHER" id="PTHR24256">
    <property type="entry name" value="TRYPTASE-RELATED"/>
    <property type="match status" value="1"/>
</dbReference>
<dbReference type="InterPro" id="IPR018114">
    <property type="entry name" value="TRYPSIN_HIS"/>
</dbReference>
<dbReference type="Proteomes" id="UP000492821">
    <property type="component" value="Unassembled WGS sequence"/>
</dbReference>
<evidence type="ECO:0000313" key="6">
    <source>
        <dbReference type="Proteomes" id="UP000492821"/>
    </source>
</evidence>
<dbReference type="InterPro" id="IPR051487">
    <property type="entry name" value="Ser/Thr_Proteases_Immune/Dev"/>
</dbReference>
<dbReference type="GO" id="GO:0006508">
    <property type="term" value="P:proteolysis"/>
    <property type="evidence" value="ECO:0007669"/>
    <property type="project" value="UniProtKB-KW"/>
</dbReference>
<evidence type="ECO:0000256" key="3">
    <source>
        <dbReference type="RuleBase" id="RU363034"/>
    </source>
</evidence>
<sequence>MFRFLQISALACVITIVACKLPCGNSPGALKKYHDLDPHDSPTHFKVLNGEVPNAHIFPFTAHIRFKQQGMSFCTASIIGSRYILSAAHCYFGVLKMWVNSGKSLKEAEKLYLQNFDVGYGSVDSKRSIHDAIEEVFVTEDSDIEEYEDILILKLKHKIKFNRNARPVCLSADIEPKVGKDLIITGFGNHSTGPNSYVKMEKYVVDTIPIVKMSECRETKEHSFCAGGLERGTMGGDSGGPMYAVHKSHFYQLGVVAKGATDVVKINGEEYRDDRALYTKVGDFCDFIEDVTEGDAVCRDLF</sequence>
<dbReference type="InterPro" id="IPR009003">
    <property type="entry name" value="Peptidase_S1_PA"/>
</dbReference>
<dbReference type="AlphaFoldDB" id="A0A7E4W705"/>
<dbReference type="Pfam" id="PF00089">
    <property type="entry name" value="Trypsin"/>
    <property type="match status" value="1"/>
</dbReference>
<dbReference type="InterPro" id="IPR033116">
    <property type="entry name" value="TRYPSIN_SER"/>
</dbReference>
<keyword evidence="4" id="KW-0732">Signal</keyword>
<dbReference type="SUPFAM" id="SSF50494">
    <property type="entry name" value="Trypsin-like serine proteases"/>
    <property type="match status" value="1"/>
</dbReference>
<keyword evidence="3" id="KW-0378">Hydrolase</keyword>
<dbReference type="InterPro" id="IPR001254">
    <property type="entry name" value="Trypsin_dom"/>
</dbReference>
<keyword evidence="1" id="KW-1015">Disulfide bond</keyword>
<evidence type="ECO:0000256" key="4">
    <source>
        <dbReference type="SAM" id="SignalP"/>
    </source>
</evidence>
<feature type="signal peptide" evidence="4">
    <location>
        <begin position="1"/>
        <end position="19"/>
    </location>
</feature>
<evidence type="ECO:0000256" key="2">
    <source>
        <dbReference type="ARBA" id="ARBA00024195"/>
    </source>
</evidence>
<dbReference type="GO" id="GO:0004252">
    <property type="term" value="F:serine-type endopeptidase activity"/>
    <property type="evidence" value="ECO:0007669"/>
    <property type="project" value="InterPro"/>
</dbReference>
<evidence type="ECO:0000313" key="7">
    <source>
        <dbReference type="WBParaSite" id="Pan_g7042.t1"/>
    </source>
</evidence>
<keyword evidence="3" id="KW-0645">Protease</keyword>
<name>A0A7E4W705_PANRE</name>
<dbReference type="WBParaSite" id="Pan_g7042.t1">
    <property type="protein sequence ID" value="Pan_g7042.t1"/>
    <property type="gene ID" value="Pan_g7042"/>
</dbReference>
<dbReference type="PROSITE" id="PS50240">
    <property type="entry name" value="TRYPSIN_DOM"/>
    <property type="match status" value="1"/>
</dbReference>
<organism evidence="6 7">
    <name type="scientific">Panagrellus redivivus</name>
    <name type="common">Microworm</name>
    <dbReference type="NCBI Taxonomy" id="6233"/>
    <lineage>
        <taxon>Eukaryota</taxon>
        <taxon>Metazoa</taxon>
        <taxon>Ecdysozoa</taxon>
        <taxon>Nematoda</taxon>
        <taxon>Chromadorea</taxon>
        <taxon>Rhabditida</taxon>
        <taxon>Tylenchina</taxon>
        <taxon>Panagrolaimomorpha</taxon>
        <taxon>Panagrolaimoidea</taxon>
        <taxon>Panagrolaimidae</taxon>
        <taxon>Panagrellus</taxon>
    </lineage>
</organism>
<feature type="domain" description="Peptidase S1" evidence="5">
    <location>
        <begin position="47"/>
        <end position="293"/>
    </location>
</feature>